<dbReference type="AlphaFoldDB" id="A0A5N6XD02"/>
<evidence type="ECO:0000313" key="9">
    <source>
        <dbReference type="Proteomes" id="UP000325945"/>
    </source>
</evidence>
<dbReference type="InterPro" id="IPR036957">
    <property type="entry name" value="Znf_PARP_sf"/>
</dbReference>
<evidence type="ECO:0000256" key="6">
    <source>
        <dbReference type="SAM" id="MobiDB-lite"/>
    </source>
</evidence>
<dbReference type="InterPro" id="IPR001510">
    <property type="entry name" value="Znf_PARP"/>
</dbReference>
<dbReference type="SMART" id="SM01336">
    <property type="entry name" value="zf-PARP"/>
    <property type="match status" value="1"/>
</dbReference>
<evidence type="ECO:0000256" key="3">
    <source>
        <dbReference type="ARBA" id="ARBA00022771"/>
    </source>
</evidence>
<evidence type="ECO:0000256" key="1">
    <source>
        <dbReference type="ARBA" id="ARBA00004123"/>
    </source>
</evidence>
<dbReference type="GO" id="GO:0008270">
    <property type="term" value="F:zinc ion binding"/>
    <property type="evidence" value="ECO:0007669"/>
    <property type="project" value="UniProtKB-KW"/>
</dbReference>
<keyword evidence="3" id="KW-0863">Zinc-finger</keyword>
<feature type="domain" description="PARP-type" evidence="7">
    <location>
        <begin position="4"/>
        <end position="100"/>
    </location>
</feature>
<dbReference type="Proteomes" id="UP000325945">
    <property type="component" value="Unassembled WGS sequence"/>
</dbReference>
<feature type="compositionally biased region" description="Basic and acidic residues" evidence="6">
    <location>
        <begin position="230"/>
        <end position="240"/>
    </location>
</feature>
<keyword evidence="4" id="KW-0862">Zinc</keyword>
<dbReference type="EMBL" id="ML741770">
    <property type="protein sequence ID" value="KAE8331121.1"/>
    <property type="molecule type" value="Genomic_DNA"/>
</dbReference>
<sequence length="290" mass="32640">MPSYRLEQASTGRAGCQNKECKDEKVKIAKGELRLGTWVDTERIQAFFWRHWGCVTPRIIASLNENLGDGDEKDYEQLDGFEDLTPENQEKVKKALEQGHVDDDEWKGDVEMNRPGKNGFRVRGSKKKAAAPEVCLTIITMKPIYNVSKPCIQESEAEEKSPEPKTKKRGRQSIKDEAEDQAEETPETKKPKRGARGKRASEGDKATKEEADDETATPAKPKATRRGRASKNDTEDKKSPEAPAKAAKPTTRRQRKSIAKDEETEPVVEEPAEEKPAEEKPKRGRRKKTA</sequence>
<dbReference type="GO" id="GO:0016874">
    <property type="term" value="F:ligase activity"/>
    <property type="evidence" value="ECO:0007669"/>
    <property type="project" value="UniProtKB-KW"/>
</dbReference>
<evidence type="ECO:0000256" key="4">
    <source>
        <dbReference type="ARBA" id="ARBA00022833"/>
    </source>
</evidence>
<evidence type="ECO:0000259" key="7">
    <source>
        <dbReference type="PROSITE" id="PS50064"/>
    </source>
</evidence>
<dbReference type="GO" id="GO:0005634">
    <property type="term" value="C:nucleus"/>
    <property type="evidence" value="ECO:0007669"/>
    <property type="project" value="UniProtKB-SubCell"/>
</dbReference>
<keyword evidence="9" id="KW-1185">Reference proteome</keyword>
<evidence type="ECO:0000256" key="2">
    <source>
        <dbReference type="ARBA" id="ARBA00022723"/>
    </source>
</evidence>
<dbReference type="PROSITE" id="PS50064">
    <property type="entry name" value="ZF_PARP_2"/>
    <property type="match status" value="1"/>
</dbReference>
<gene>
    <name evidence="8" type="ORF">BDV39DRAFT_169012</name>
</gene>
<feature type="compositionally biased region" description="Acidic residues" evidence="6">
    <location>
        <begin position="262"/>
        <end position="272"/>
    </location>
</feature>
<dbReference type="GO" id="GO:0003677">
    <property type="term" value="F:DNA binding"/>
    <property type="evidence" value="ECO:0007669"/>
    <property type="project" value="InterPro"/>
</dbReference>
<accession>A0A5N6XD02</accession>
<evidence type="ECO:0000313" key="8">
    <source>
        <dbReference type="EMBL" id="KAE8331121.1"/>
    </source>
</evidence>
<keyword evidence="8" id="KW-0436">Ligase</keyword>
<reference evidence="9" key="1">
    <citation type="submission" date="2019-04" db="EMBL/GenBank/DDBJ databases">
        <title>Friends and foes A comparative genomics studyof 23 Aspergillus species from section Flavi.</title>
        <authorList>
            <consortium name="DOE Joint Genome Institute"/>
            <person name="Kjaerbolling I."/>
            <person name="Vesth T."/>
            <person name="Frisvad J.C."/>
            <person name="Nybo J.L."/>
            <person name="Theobald S."/>
            <person name="Kildgaard S."/>
            <person name="Isbrandt T."/>
            <person name="Kuo A."/>
            <person name="Sato A."/>
            <person name="Lyhne E.K."/>
            <person name="Kogle M.E."/>
            <person name="Wiebenga A."/>
            <person name="Kun R.S."/>
            <person name="Lubbers R.J."/>
            <person name="Makela M.R."/>
            <person name="Barry K."/>
            <person name="Chovatia M."/>
            <person name="Clum A."/>
            <person name="Daum C."/>
            <person name="Haridas S."/>
            <person name="He G."/>
            <person name="LaButti K."/>
            <person name="Lipzen A."/>
            <person name="Mondo S."/>
            <person name="Riley R."/>
            <person name="Salamov A."/>
            <person name="Simmons B.A."/>
            <person name="Magnuson J.K."/>
            <person name="Henrissat B."/>
            <person name="Mortensen U.H."/>
            <person name="Larsen T.O."/>
            <person name="Devries R.P."/>
            <person name="Grigoriev I.V."/>
            <person name="Machida M."/>
            <person name="Baker S.E."/>
            <person name="Andersen M.R."/>
        </authorList>
    </citation>
    <scope>NUCLEOTIDE SEQUENCE [LARGE SCALE GENOMIC DNA]</scope>
    <source>
        <strain evidence="9">CBS 130017</strain>
    </source>
</reference>
<protein>
    <submittedName>
        <fullName evidence="8">Poly polymerase and DNA-ligase Zn-finger region-domain-containing protein</fullName>
    </submittedName>
</protein>
<proteinExistence type="predicted"/>
<dbReference type="SUPFAM" id="SSF57716">
    <property type="entry name" value="Glucocorticoid receptor-like (DNA-binding domain)"/>
    <property type="match status" value="1"/>
</dbReference>
<keyword evidence="2" id="KW-0479">Metal-binding</keyword>
<feature type="compositionally biased region" description="Basic and acidic residues" evidence="6">
    <location>
        <begin position="199"/>
        <end position="209"/>
    </location>
</feature>
<name>A0A5N6XD02_9EURO</name>
<keyword evidence="5" id="KW-0539">Nucleus</keyword>
<comment type="subcellular location">
    <subcellularLocation>
        <location evidence="1">Nucleus</location>
    </subcellularLocation>
</comment>
<feature type="region of interest" description="Disordered" evidence="6">
    <location>
        <begin position="153"/>
        <end position="290"/>
    </location>
</feature>
<evidence type="ECO:0000256" key="5">
    <source>
        <dbReference type="ARBA" id="ARBA00023242"/>
    </source>
</evidence>
<organism evidence="8 9">
    <name type="scientific">Aspergillus sergii</name>
    <dbReference type="NCBI Taxonomy" id="1034303"/>
    <lineage>
        <taxon>Eukaryota</taxon>
        <taxon>Fungi</taxon>
        <taxon>Dikarya</taxon>
        <taxon>Ascomycota</taxon>
        <taxon>Pezizomycotina</taxon>
        <taxon>Eurotiomycetes</taxon>
        <taxon>Eurotiomycetidae</taxon>
        <taxon>Eurotiales</taxon>
        <taxon>Aspergillaceae</taxon>
        <taxon>Aspergillus</taxon>
        <taxon>Aspergillus subgen. Circumdati</taxon>
    </lineage>
</organism>
<dbReference type="Pfam" id="PF00645">
    <property type="entry name" value="zf-PARP"/>
    <property type="match status" value="1"/>
</dbReference>
<dbReference type="Gene3D" id="3.30.1740.10">
    <property type="entry name" value="Zinc finger, PARP-type"/>
    <property type="match status" value="1"/>
</dbReference>